<comment type="caution">
    <text evidence="1">The sequence shown here is derived from an EMBL/GenBank/DDBJ whole genome shotgun (WGS) entry which is preliminary data.</text>
</comment>
<organism evidence="1 2">
    <name type="scientific">Nocardia asteroides NBRC 15531</name>
    <dbReference type="NCBI Taxonomy" id="1110697"/>
    <lineage>
        <taxon>Bacteria</taxon>
        <taxon>Bacillati</taxon>
        <taxon>Actinomycetota</taxon>
        <taxon>Actinomycetes</taxon>
        <taxon>Mycobacteriales</taxon>
        <taxon>Nocardiaceae</taxon>
        <taxon>Nocardia</taxon>
    </lineage>
</organism>
<keyword evidence="2" id="KW-1185">Reference proteome</keyword>
<reference evidence="1 2" key="1">
    <citation type="journal article" date="2014" name="BMC Genomics">
        <title>Genome based analysis of type-I polyketide synthase and nonribosomal peptide synthetase gene clusters in seven strains of five representative Nocardia species.</title>
        <authorList>
            <person name="Komaki H."/>
            <person name="Ichikawa N."/>
            <person name="Hosoyama A."/>
            <person name="Takahashi-Nakaguchi A."/>
            <person name="Matsuzawa T."/>
            <person name="Suzuki K."/>
            <person name="Fujita N."/>
            <person name="Gonoi T."/>
        </authorList>
    </citation>
    <scope>NUCLEOTIDE SEQUENCE [LARGE SCALE GENOMIC DNA]</scope>
    <source>
        <strain evidence="1 2">NBRC 15531</strain>
    </source>
</reference>
<dbReference type="RefSeq" id="WP_019050244.1">
    <property type="nucleotide sequence ID" value="NZ_BAFO02000019.1"/>
</dbReference>
<dbReference type="GeneID" id="91518204"/>
<protein>
    <submittedName>
        <fullName evidence="1">Uncharacterized protein</fullName>
    </submittedName>
</protein>
<proteinExistence type="predicted"/>
<dbReference type="EMBL" id="BAFO02000019">
    <property type="protein sequence ID" value="GAD83409.1"/>
    <property type="molecule type" value="Genomic_DNA"/>
</dbReference>
<dbReference type="Proteomes" id="UP000017048">
    <property type="component" value="Unassembled WGS sequence"/>
</dbReference>
<name>U5EDY1_NOCAS</name>
<evidence type="ECO:0000313" key="1">
    <source>
        <dbReference type="EMBL" id="GAD83409.1"/>
    </source>
</evidence>
<sequence>MNAMDAYIQEAAPDRVIHKTTSSLSDDGFEALAGRAGRRGWTVAGVICITEHGYDSRLAEITAMPMEVDQLFFERRRSQRHRG</sequence>
<evidence type="ECO:0000313" key="2">
    <source>
        <dbReference type="Proteomes" id="UP000017048"/>
    </source>
</evidence>
<gene>
    <name evidence="1" type="ORF">NCAST_19_01110</name>
</gene>
<accession>U5EDY1</accession>
<dbReference type="AlphaFoldDB" id="U5EDY1"/>